<comment type="similarity">
    <text evidence="10">Belongs to the ApbE family.</text>
</comment>
<reference evidence="12 13" key="1">
    <citation type="submission" date="2019-08" db="EMBL/GenBank/DDBJ databases">
        <title>Genomes of Antarctic Bizionia species.</title>
        <authorList>
            <person name="Bowman J.P."/>
        </authorList>
    </citation>
    <scope>NUCLEOTIDE SEQUENCE [LARGE SCALE GENOMIC DNA]</scope>
    <source>
        <strain evidence="12 13">ADA-4</strain>
    </source>
</reference>
<comment type="cofactor">
    <cofactor evidence="11">
        <name>Mg(2+)</name>
        <dbReference type="ChEBI" id="CHEBI:18420"/>
    </cofactor>
    <cofactor evidence="11">
        <name>Mn(2+)</name>
        <dbReference type="ChEBI" id="CHEBI:29035"/>
    </cofactor>
    <text evidence="11">Magnesium. Can also use manganese.</text>
</comment>
<keyword evidence="4 10" id="KW-0808">Transferase</keyword>
<comment type="caution">
    <text evidence="12">The sequence shown here is derived from an EMBL/GenBank/DDBJ whole genome shotgun (WGS) entry which is preliminary data.</text>
</comment>
<dbReference type="EC" id="2.7.1.180" evidence="1 10"/>
<dbReference type="InterPro" id="IPR003374">
    <property type="entry name" value="ApbE-like_sf"/>
</dbReference>
<dbReference type="SUPFAM" id="SSF143631">
    <property type="entry name" value="ApbE-like"/>
    <property type="match status" value="1"/>
</dbReference>
<dbReference type="Gene3D" id="3.10.520.10">
    <property type="entry name" value="ApbE-like domains"/>
    <property type="match status" value="1"/>
</dbReference>
<evidence type="ECO:0000313" key="13">
    <source>
        <dbReference type="Proteomes" id="UP000323720"/>
    </source>
</evidence>
<organism evidence="12 13">
    <name type="scientific">Bizionia myxarmorum</name>
    <dbReference type="NCBI Taxonomy" id="291186"/>
    <lineage>
        <taxon>Bacteria</taxon>
        <taxon>Pseudomonadati</taxon>
        <taxon>Bacteroidota</taxon>
        <taxon>Flavobacteriia</taxon>
        <taxon>Flavobacteriales</taxon>
        <taxon>Flavobacteriaceae</taxon>
        <taxon>Bizionia</taxon>
    </lineage>
</organism>
<dbReference type="OrthoDB" id="9778595at2"/>
<proteinExistence type="inferred from homology"/>
<dbReference type="Pfam" id="PF02424">
    <property type="entry name" value="ApbE"/>
    <property type="match status" value="1"/>
</dbReference>
<dbReference type="GO" id="GO:0016740">
    <property type="term" value="F:transferase activity"/>
    <property type="evidence" value="ECO:0007669"/>
    <property type="project" value="UniProtKB-UniRule"/>
</dbReference>
<name>A0A5D0QYJ8_9FLAO</name>
<keyword evidence="5 10" id="KW-0479">Metal-binding</keyword>
<keyword evidence="3 10" id="KW-0285">Flavoprotein</keyword>
<dbReference type="EMBL" id="VSKK01000005">
    <property type="protein sequence ID" value="TYB74270.1"/>
    <property type="molecule type" value="Genomic_DNA"/>
</dbReference>
<evidence type="ECO:0000256" key="2">
    <source>
        <dbReference type="ARBA" id="ARBA00016337"/>
    </source>
</evidence>
<dbReference type="PANTHER" id="PTHR30040:SF2">
    <property type="entry name" value="FAD:PROTEIN FMN TRANSFERASE"/>
    <property type="match status" value="1"/>
</dbReference>
<dbReference type="PANTHER" id="PTHR30040">
    <property type="entry name" value="THIAMINE BIOSYNTHESIS LIPOPROTEIN APBE"/>
    <property type="match status" value="1"/>
</dbReference>
<evidence type="ECO:0000256" key="6">
    <source>
        <dbReference type="ARBA" id="ARBA00022827"/>
    </source>
</evidence>
<keyword evidence="13" id="KW-1185">Reference proteome</keyword>
<protein>
    <recommendedName>
        <fullName evidence="2 10">FAD:protein FMN transferase</fullName>
        <ecNumber evidence="1 10">2.7.1.180</ecNumber>
    </recommendedName>
    <alternativeName>
        <fullName evidence="8 10">Flavin transferase</fullName>
    </alternativeName>
</protein>
<evidence type="ECO:0000256" key="4">
    <source>
        <dbReference type="ARBA" id="ARBA00022679"/>
    </source>
</evidence>
<gene>
    <name evidence="12" type="ORF">ES674_14025</name>
</gene>
<evidence type="ECO:0000256" key="11">
    <source>
        <dbReference type="PIRSR" id="PIRSR006268-2"/>
    </source>
</evidence>
<evidence type="ECO:0000256" key="1">
    <source>
        <dbReference type="ARBA" id="ARBA00011955"/>
    </source>
</evidence>
<evidence type="ECO:0000256" key="9">
    <source>
        <dbReference type="ARBA" id="ARBA00048540"/>
    </source>
</evidence>
<evidence type="ECO:0000313" key="12">
    <source>
        <dbReference type="EMBL" id="TYB74270.1"/>
    </source>
</evidence>
<keyword evidence="6 10" id="KW-0274">FAD</keyword>
<keyword evidence="7 10" id="KW-0460">Magnesium</keyword>
<evidence type="ECO:0000256" key="8">
    <source>
        <dbReference type="ARBA" id="ARBA00031306"/>
    </source>
</evidence>
<comment type="catalytic activity">
    <reaction evidence="9 10">
        <text>L-threonyl-[protein] + FAD = FMN-L-threonyl-[protein] + AMP + H(+)</text>
        <dbReference type="Rhea" id="RHEA:36847"/>
        <dbReference type="Rhea" id="RHEA-COMP:11060"/>
        <dbReference type="Rhea" id="RHEA-COMP:11061"/>
        <dbReference type="ChEBI" id="CHEBI:15378"/>
        <dbReference type="ChEBI" id="CHEBI:30013"/>
        <dbReference type="ChEBI" id="CHEBI:57692"/>
        <dbReference type="ChEBI" id="CHEBI:74257"/>
        <dbReference type="ChEBI" id="CHEBI:456215"/>
        <dbReference type="EC" id="2.7.1.180"/>
    </reaction>
</comment>
<accession>A0A5D0QYJ8</accession>
<feature type="binding site" evidence="11">
    <location>
        <position position="295"/>
    </location>
    <ligand>
        <name>Mg(2+)</name>
        <dbReference type="ChEBI" id="CHEBI:18420"/>
    </ligand>
</feature>
<dbReference type="Proteomes" id="UP000323720">
    <property type="component" value="Unassembled WGS sequence"/>
</dbReference>
<sequence>MKKQAQNCISKNSKHLKNSLFIIAFIITSLATAQDVVVKTVKLMGSRFDLTVVAKDSTQCYAYIDLAINEISRIEKLISSWDKNSQTSEINRNAGIKPVVVDDELFRLIERAIKISKLTNGAFDISYASMDKVWFFDGSMTKMPSEEDIKKSVEKVGYQNIILNETTHSVFLKLEGMKIGFGAIGKGYAADKAKELLQSKGVTAGIINASGDLNTWGKQPNGKDWMVAITNPLNKEKVFSWMPVYNSAVVTSGNYEKYVRFNNMLYTHIIDPRTGYPATGILSVTIFTKTAELADALATSIFVMGVDTGLDFINQLNGVECIIVDKDNNIMTSKHIELNPIKND</sequence>
<dbReference type="PIRSF" id="PIRSF006268">
    <property type="entry name" value="ApbE"/>
    <property type="match status" value="1"/>
</dbReference>
<dbReference type="GO" id="GO:0046872">
    <property type="term" value="F:metal ion binding"/>
    <property type="evidence" value="ECO:0007669"/>
    <property type="project" value="UniProtKB-UniRule"/>
</dbReference>
<evidence type="ECO:0000256" key="7">
    <source>
        <dbReference type="ARBA" id="ARBA00022842"/>
    </source>
</evidence>
<feature type="binding site" evidence="11">
    <location>
        <position position="183"/>
    </location>
    <ligand>
        <name>Mg(2+)</name>
        <dbReference type="ChEBI" id="CHEBI:18420"/>
    </ligand>
</feature>
<evidence type="ECO:0000256" key="5">
    <source>
        <dbReference type="ARBA" id="ARBA00022723"/>
    </source>
</evidence>
<dbReference type="InterPro" id="IPR024932">
    <property type="entry name" value="ApbE"/>
</dbReference>
<feature type="binding site" evidence="11">
    <location>
        <position position="299"/>
    </location>
    <ligand>
        <name>Mg(2+)</name>
        <dbReference type="ChEBI" id="CHEBI:18420"/>
    </ligand>
</feature>
<evidence type="ECO:0000256" key="10">
    <source>
        <dbReference type="PIRNR" id="PIRNR006268"/>
    </source>
</evidence>
<dbReference type="AlphaFoldDB" id="A0A5D0QYJ8"/>
<evidence type="ECO:0000256" key="3">
    <source>
        <dbReference type="ARBA" id="ARBA00022630"/>
    </source>
</evidence>